<reference evidence="3" key="1">
    <citation type="journal article" date="2021" name="Proc. Natl. Acad. Sci. U.S.A.">
        <title>A Catalog of Tens of Thousands of Viruses from Human Metagenomes Reveals Hidden Associations with Chronic Diseases.</title>
        <authorList>
            <person name="Tisza M.J."/>
            <person name="Buck C.B."/>
        </authorList>
    </citation>
    <scope>NUCLEOTIDE SEQUENCE</scope>
    <source>
        <strain evidence="3">CtVKV3</strain>
    </source>
</reference>
<evidence type="ECO:0000256" key="2">
    <source>
        <dbReference type="SAM" id="Phobius"/>
    </source>
</evidence>
<name>A0A8S5SAX2_9CAUD</name>
<evidence type="ECO:0000256" key="1">
    <source>
        <dbReference type="SAM" id="Coils"/>
    </source>
</evidence>
<evidence type="ECO:0000313" key="3">
    <source>
        <dbReference type="EMBL" id="DAF48078.1"/>
    </source>
</evidence>
<feature type="coiled-coil region" evidence="1">
    <location>
        <begin position="31"/>
        <end position="65"/>
    </location>
</feature>
<sequence>MFSRFKIYAIAIIALTILGLCGWIWHQSKNIDELRAENQVQAQTIKSQEQVNQSLKDTIEVERQAVEQQRVIHDEIKQASQDKIQVVRKIIKSQPCYNTRIYDDAIERLH</sequence>
<keyword evidence="2" id="KW-0472">Membrane</keyword>
<keyword evidence="2" id="KW-0812">Transmembrane</keyword>
<dbReference type="InterPro" id="IPR022538">
    <property type="entry name" value="DUF2570"/>
</dbReference>
<dbReference type="Pfam" id="PF10828">
    <property type="entry name" value="DUF2570"/>
    <property type="match status" value="1"/>
</dbReference>
<accession>A0A8S5SAX2</accession>
<dbReference type="EMBL" id="BK032563">
    <property type="protein sequence ID" value="DAF48078.1"/>
    <property type="molecule type" value="Genomic_DNA"/>
</dbReference>
<feature type="transmembrane region" description="Helical" evidence="2">
    <location>
        <begin position="7"/>
        <end position="25"/>
    </location>
</feature>
<keyword evidence="2" id="KW-1133">Transmembrane helix</keyword>
<evidence type="ECO:0008006" key="4">
    <source>
        <dbReference type="Google" id="ProtNLM"/>
    </source>
</evidence>
<keyword evidence="1" id="KW-0175">Coiled coil</keyword>
<organism evidence="3">
    <name type="scientific">Myoviridae sp. ctVKV3</name>
    <dbReference type="NCBI Taxonomy" id="2827688"/>
    <lineage>
        <taxon>Viruses</taxon>
        <taxon>Duplodnaviria</taxon>
        <taxon>Heunggongvirae</taxon>
        <taxon>Uroviricota</taxon>
        <taxon>Caudoviricetes</taxon>
    </lineage>
</organism>
<protein>
    <recommendedName>
        <fullName evidence="4">DUF2570 domain-containing protein</fullName>
    </recommendedName>
</protein>
<proteinExistence type="predicted"/>